<dbReference type="EMBL" id="JBHFEH010000012">
    <property type="protein sequence ID" value="KAL2055073.1"/>
    <property type="molecule type" value="Genomic_DNA"/>
</dbReference>
<dbReference type="CDD" id="cd05188">
    <property type="entry name" value="MDR"/>
    <property type="match status" value="1"/>
</dbReference>
<dbReference type="SUPFAM" id="SSF50129">
    <property type="entry name" value="GroES-like"/>
    <property type="match status" value="1"/>
</dbReference>
<dbReference type="Gene3D" id="3.40.50.720">
    <property type="entry name" value="NAD(P)-binding Rossmann-like Domain"/>
    <property type="match status" value="1"/>
</dbReference>
<sequence length="378" mass="40336">MSSQELPKTHRALVVHSTDIPPKVETLPTPQPGPGVAIVRILAANVISYVRQIYNGERQYPYPQPLVPGTSAIGRVAAVGPDATSLKPGQLVHVDCVIRGRDDPDNVFLAGIHEGYTEGSKKLMHGEWKDSTYAEFAKVPLETCEVLDEKRLLSPLPEGGLGYEVEELAYISGLLVPFGGLKDIGLQAGETVIVSPATGGFGGAAVLVALAMGARVIAIGRDRAKLEKLREKVGGGGRVEVVPMTGDAEADAKSLKRWGEVDALFDISPPEAAKSTHIKSGILALRKGGRVSLMGGIREDVGVPYGRVMHWNLTLKGKWMYERDDIKSMIKMIEADVLKVGKSGGLRVVGRFGLEDWDAAFTAAENNAGMGDSTVIAP</sequence>
<dbReference type="InterPro" id="IPR051397">
    <property type="entry name" value="Zn-ADH-like_protein"/>
</dbReference>
<dbReference type="Proteomes" id="UP001590951">
    <property type="component" value="Unassembled WGS sequence"/>
</dbReference>
<evidence type="ECO:0008006" key="5">
    <source>
        <dbReference type="Google" id="ProtNLM"/>
    </source>
</evidence>
<evidence type="ECO:0000259" key="1">
    <source>
        <dbReference type="Pfam" id="PF00107"/>
    </source>
</evidence>
<dbReference type="SUPFAM" id="SSF51735">
    <property type="entry name" value="NAD(P)-binding Rossmann-fold domains"/>
    <property type="match status" value="1"/>
</dbReference>
<protein>
    <recommendedName>
        <fullName evidence="5">Alcohol dehydrogenase</fullName>
    </recommendedName>
</protein>
<reference evidence="3 4" key="1">
    <citation type="submission" date="2024-09" db="EMBL/GenBank/DDBJ databases">
        <title>Rethinking Asexuality: The Enigmatic Case of Functional Sexual Genes in Lepraria (Stereocaulaceae).</title>
        <authorList>
            <person name="Doellman M."/>
            <person name="Sun Y."/>
            <person name="Barcenas-Pena A."/>
            <person name="Lumbsch H.T."/>
            <person name="Grewe F."/>
        </authorList>
    </citation>
    <scope>NUCLEOTIDE SEQUENCE [LARGE SCALE GENOMIC DNA]</scope>
    <source>
        <strain evidence="3 4">Grewe 0041</strain>
    </source>
</reference>
<keyword evidence="4" id="KW-1185">Reference proteome</keyword>
<dbReference type="Pfam" id="PF00107">
    <property type="entry name" value="ADH_zinc_N"/>
    <property type="match status" value="1"/>
</dbReference>
<evidence type="ECO:0000313" key="4">
    <source>
        <dbReference type="Proteomes" id="UP001590951"/>
    </source>
</evidence>
<organism evidence="3 4">
    <name type="scientific">Lepraria finkii</name>
    <dbReference type="NCBI Taxonomy" id="1340010"/>
    <lineage>
        <taxon>Eukaryota</taxon>
        <taxon>Fungi</taxon>
        <taxon>Dikarya</taxon>
        <taxon>Ascomycota</taxon>
        <taxon>Pezizomycotina</taxon>
        <taxon>Lecanoromycetes</taxon>
        <taxon>OSLEUM clade</taxon>
        <taxon>Lecanoromycetidae</taxon>
        <taxon>Lecanorales</taxon>
        <taxon>Lecanorineae</taxon>
        <taxon>Stereocaulaceae</taxon>
        <taxon>Lepraria</taxon>
    </lineage>
</organism>
<dbReference type="InterPro" id="IPR013149">
    <property type="entry name" value="ADH-like_C"/>
</dbReference>
<name>A0ABR4BGL7_9LECA</name>
<proteinExistence type="predicted"/>
<comment type="caution">
    <text evidence="3">The sequence shown here is derived from an EMBL/GenBank/DDBJ whole genome shotgun (WGS) entry which is preliminary data.</text>
</comment>
<dbReference type="InterPro" id="IPR011032">
    <property type="entry name" value="GroES-like_sf"/>
</dbReference>
<feature type="domain" description="Alcohol dehydrogenase-like C-terminal" evidence="1">
    <location>
        <begin position="201"/>
        <end position="334"/>
    </location>
</feature>
<feature type="domain" description="Alcohol dehydrogenase-like N-terminal" evidence="2">
    <location>
        <begin position="33"/>
        <end position="140"/>
    </location>
</feature>
<dbReference type="Gene3D" id="3.90.180.10">
    <property type="entry name" value="Medium-chain alcohol dehydrogenases, catalytic domain"/>
    <property type="match status" value="1"/>
</dbReference>
<dbReference type="Pfam" id="PF08240">
    <property type="entry name" value="ADH_N"/>
    <property type="match status" value="1"/>
</dbReference>
<dbReference type="InterPro" id="IPR036291">
    <property type="entry name" value="NAD(P)-bd_dom_sf"/>
</dbReference>
<gene>
    <name evidence="3" type="ORF">ABVK25_004411</name>
</gene>
<dbReference type="PANTHER" id="PTHR43677:SF4">
    <property type="entry name" value="QUINONE OXIDOREDUCTASE-LIKE PROTEIN 2"/>
    <property type="match status" value="1"/>
</dbReference>
<evidence type="ECO:0000313" key="3">
    <source>
        <dbReference type="EMBL" id="KAL2055073.1"/>
    </source>
</evidence>
<dbReference type="InterPro" id="IPR013154">
    <property type="entry name" value="ADH-like_N"/>
</dbReference>
<accession>A0ABR4BGL7</accession>
<dbReference type="PANTHER" id="PTHR43677">
    <property type="entry name" value="SHORT-CHAIN DEHYDROGENASE/REDUCTASE"/>
    <property type="match status" value="1"/>
</dbReference>
<evidence type="ECO:0000259" key="2">
    <source>
        <dbReference type="Pfam" id="PF08240"/>
    </source>
</evidence>